<feature type="compositionally biased region" description="Polar residues" evidence="5">
    <location>
        <begin position="1"/>
        <end position="18"/>
    </location>
</feature>
<feature type="transmembrane region" description="Helical" evidence="6">
    <location>
        <begin position="102"/>
        <end position="122"/>
    </location>
</feature>
<keyword evidence="3 6" id="KW-1133">Transmembrane helix</keyword>
<feature type="domain" description="FAM234A/B beta-propeller" evidence="7">
    <location>
        <begin position="159"/>
        <end position="338"/>
    </location>
</feature>
<dbReference type="AlphaFoldDB" id="A0AAW2HMN2"/>
<reference evidence="8" key="1">
    <citation type="journal article" date="2024" name="Gigascience">
        <title>Chromosome-level genome of the poultry shaft louse Menopon gallinae provides insight into the host-switching and adaptive evolution of parasitic lice.</title>
        <authorList>
            <person name="Xu Y."/>
            <person name="Ma L."/>
            <person name="Liu S."/>
            <person name="Liang Y."/>
            <person name="Liu Q."/>
            <person name="He Z."/>
            <person name="Tian L."/>
            <person name="Duan Y."/>
            <person name="Cai W."/>
            <person name="Li H."/>
            <person name="Song F."/>
        </authorList>
    </citation>
    <scope>NUCLEOTIDE SEQUENCE</scope>
    <source>
        <strain evidence="8">Cailab_2023a</strain>
    </source>
</reference>
<gene>
    <name evidence="8" type="ORF">PYX00_008191</name>
</gene>
<evidence type="ECO:0000256" key="4">
    <source>
        <dbReference type="ARBA" id="ARBA00023136"/>
    </source>
</evidence>
<dbReference type="InterPro" id="IPR055409">
    <property type="entry name" value="Beta-prop_FAM234A_B"/>
</dbReference>
<accession>A0AAW2HMN2</accession>
<feature type="region of interest" description="Disordered" evidence="5">
    <location>
        <begin position="1"/>
        <end position="26"/>
    </location>
</feature>
<evidence type="ECO:0000313" key="8">
    <source>
        <dbReference type="EMBL" id="KAL0270921.1"/>
    </source>
</evidence>
<dbReference type="EMBL" id="JARGDH010000004">
    <property type="protein sequence ID" value="KAL0270921.1"/>
    <property type="molecule type" value="Genomic_DNA"/>
</dbReference>
<organism evidence="8">
    <name type="scientific">Menopon gallinae</name>
    <name type="common">poultry shaft louse</name>
    <dbReference type="NCBI Taxonomy" id="328185"/>
    <lineage>
        <taxon>Eukaryota</taxon>
        <taxon>Metazoa</taxon>
        <taxon>Ecdysozoa</taxon>
        <taxon>Arthropoda</taxon>
        <taxon>Hexapoda</taxon>
        <taxon>Insecta</taxon>
        <taxon>Pterygota</taxon>
        <taxon>Neoptera</taxon>
        <taxon>Paraneoptera</taxon>
        <taxon>Psocodea</taxon>
        <taxon>Troctomorpha</taxon>
        <taxon>Phthiraptera</taxon>
        <taxon>Amblycera</taxon>
        <taxon>Menoponidae</taxon>
        <taxon>Menopon</taxon>
    </lineage>
</organism>
<name>A0AAW2HMN2_9NEOP</name>
<evidence type="ECO:0000256" key="5">
    <source>
        <dbReference type="SAM" id="MobiDB-lite"/>
    </source>
</evidence>
<keyword evidence="4 6" id="KW-0472">Membrane</keyword>
<dbReference type="GO" id="GO:0016020">
    <property type="term" value="C:membrane"/>
    <property type="evidence" value="ECO:0007669"/>
    <property type="project" value="UniProtKB-SubCell"/>
</dbReference>
<dbReference type="PANTHER" id="PTHR21419:SF29">
    <property type="entry name" value="LD24894P"/>
    <property type="match status" value="1"/>
</dbReference>
<comment type="subcellular location">
    <subcellularLocation>
        <location evidence="1">Membrane</location>
        <topology evidence="1">Single-pass membrane protein</topology>
    </subcellularLocation>
</comment>
<dbReference type="Pfam" id="PF23727">
    <property type="entry name" value="Beta-prop_FAM234A_B"/>
    <property type="match status" value="1"/>
</dbReference>
<comment type="caution">
    <text evidence="8">The sequence shown here is derived from an EMBL/GenBank/DDBJ whole genome shotgun (WGS) entry which is preliminary data.</text>
</comment>
<evidence type="ECO:0000256" key="3">
    <source>
        <dbReference type="ARBA" id="ARBA00022989"/>
    </source>
</evidence>
<dbReference type="InterPro" id="IPR045232">
    <property type="entry name" value="FAM234"/>
</dbReference>
<evidence type="ECO:0000256" key="2">
    <source>
        <dbReference type="ARBA" id="ARBA00022692"/>
    </source>
</evidence>
<proteinExistence type="predicted"/>
<keyword evidence="2 6" id="KW-0812">Transmembrane</keyword>
<evidence type="ECO:0000256" key="1">
    <source>
        <dbReference type="ARBA" id="ARBA00004167"/>
    </source>
</evidence>
<dbReference type="PANTHER" id="PTHR21419">
    <property type="match status" value="1"/>
</dbReference>
<sequence length="373" mass="41855">MSGGNSVYSPLPQSNSDSEYSEEELHSSNERQRVINHISKFKNQVKPEVILNGRKPRVTNYKQLDNDRDIGITLIGFQLANDDITILKPNNKIEKFSTSRKICFSFSIFLCVFITVVFLWILPCEIGSCPPAVVESWRKFDLFDIELHGPISVVPNPRDKSHNLIFLYRKLFDGDSEKGSGLPEMGGVISLLGARREVSWYVLLKRRAKDIDCDIIDVDLDGLNDCLVVGSNNLLKAIQSLSGKELWDVHGSIDFELKSCDLTFPITLPDLSEDYVSDLLSVCSVGVTDKGKSISRSRNYFVLISGRTGGIIGNLTEISYCSSIRNFILEKENLISYTCVDSENKESQKSVPLRDILFKADPSILQKNPSEQD</sequence>
<protein>
    <recommendedName>
        <fullName evidence="7">FAM234A/B beta-propeller domain-containing protein</fullName>
    </recommendedName>
</protein>
<evidence type="ECO:0000259" key="7">
    <source>
        <dbReference type="Pfam" id="PF23727"/>
    </source>
</evidence>
<evidence type="ECO:0000256" key="6">
    <source>
        <dbReference type="SAM" id="Phobius"/>
    </source>
</evidence>